<dbReference type="Proteomes" id="UP000714275">
    <property type="component" value="Unassembled WGS sequence"/>
</dbReference>
<keyword evidence="4" id="KW-1185">Reference proteome</keyword>
<feature type="transmembrane region" description="Helical" evidence="1">
    <location>
        <begin position="169"/>
        <end position="190"/>
    </location>
</feature>
<keyword evidence="1" id="KW-0472">Membrane</keyword>
<feature type="transmembrane region" description="Helical" evidence="1">
    <location>
        <begin position="261"/>
        <end position="282"/>
    </location>
</feature>
<feature type="transmembrane region" description="Helical" evidence="1">
    <location>
        <begin position="202"/>
        <end position="226"/>
    </location>
</feature>
<evidence type="ECO:0000259" key="2">
    <source>
        <dbReference type="Pfam" id="PF20151"/>
    </source>
</evidence>
<evidence type="ECO:0000313" key="3">
    <source>
        <dbReference type="EMBL" id="KAG1778948.1"/>
    </source>
</evidence>
<accession>A0A9P6ZYW2</accession>
<dbReference type="InterPro" id="IPR045340">
    <property type="entry name" value="DUF6533"/>
</dbReference>
<dbReference type="AlphaFoldDB" id="A0A9P6ZYW2"/>
<dbReference type="OrthoDB" id="2672918at2759"/>
<name>A0A9P6ZYW2_9AGAM</name>
<feature type="domain" description="DUF6533" evidence="2">
    <location>
        <begin position="86"/>
        <end position="115"/>
    </location>
</feature>
<feature type="transmembrane region" description="Helical" evidence="1">
    <location>
        <begin position="311"/>
        <end position="333"/>
    </location>
</feature>
<keyword evidence="1" id="KW-0812">Transmembrane</keyword>
<feature type="transmembrane region" description="Helical" evidence="1">
    <location>
        <begin position="132"/>
        <end position="149"/>
    </location>
</feature>
<evidence type="ECO:0000256" key="1">
    <source>
        <dbReference type="SAM" id="Phobius"/>
    </source>
</evidence>
<dbReference type="Pfam" id="PF20151">
    <property type="entry name" value="DUF6533"/>
    <property type="match status" value="1"/>
</dbReference>
<keyword evidence="1" id="KW-1133">Transmembrane helix</keyword>
<proteinExistence type="predicted"/>
<comment type="caution">
    <text evidence="3">The sequence shown here is derived from an EMBL/GenBank/DDBJ whole genome shotgun (WGS) entry which is preliminary data.</text>
</comment>
<dbReference type="EMBL" id="JABBWD010000013">
    <property type="protein sequence ID" value="KAG1778948.1"/>
    <property type="molecule type" value="Genomic_DNA"/>
</dbReference>
<feature type="transmembrane region" description="Helical" evidence="1">
    <location>
        <begin position="345"/>
        <end position="369"/>
    </location>
</feature>
<evidence type="ECO:0000313" key="4">
    <source>
        <dbReference type="Proteomes" id="UP000714275"/>
    </source>
</evidence>
<organism evidence="3 4">
    <name type="scientific">Suillus placidus</name>
    <dbReference type="NCBI Taxonomy" id="48579"/>
    <lineage>
        <taxon>Eukaryota</taxon>
        <taxon>Fungi</taxon>
        <taxon>Dikarya</taxon>
        <taxon>Basidiomycota</taxon>
        <taxon>Agaricomycotina</taxon>
        <taxon>Agaricomycetes</taxon>
        <taxon>Agaricomycetidae</taxon>
        <taxon>Boletales</taxon>
        <taxon>Suillineae</taxon>
        <taxon>Suillaceae</taxon>
        <taxon>Suillus</taxon>
    </lineage>
</organism>
<protein>
    <recommendedName>
        <fullName evidence="2">DUF6533 domain-containing protein</fullName>
    </recommendedName>
</protein>
<gene>
    <name evidence="3" type="ORF">EV702DRAFT_1043931</name>
</gene>
<sequence>MIQAYEATDKGFLDVASMQQEQPENRVGNKLPMSPTNFPDVQVVAVLRWDQIFISIMPILGMEALNGVLNDPSWWPIINWNIVYSYWAVAAGAVVVYDWALTLGQEIELIWHGWQIVLTPKCFRYVILDHRILLYIFCVCPICAVFDSSDRRHTENMPLVSLTDAGCNIINYATNGTNVVVAAMLGVIMIARLHAMNQRSSIMLIFLVIIFLAINIACGVIAAITLKHTVAVHWIPEEVILSGTYMCNYGYEGDIQLLFSMIWMLNTVWEVLALCLSLWIAVKHFRTLRRLGPSTGSTIGDCFRVLIKSHVLYFASSARASFVCVSCFELAYISPQLSDSNSMGALILDGALQIFLSVQMFVLGPRLILSVREYHAKLVAGSDAETSMNSIVFQERVHVPTGSTV</sequence>
<reference evidence="3" key="1">
    <citation type="journal article" date="2020" name="New Phytol.">
        <title>Comparative genomics reveals dynamic genome evolution in host specialist ectomycorrhizal fungi.</title>
        <authorList>
            <person name="Lofgren L.A."/>
            <person name="Nguyen N.H."/>
            <person name="Vilgalys R."/>
            <person name="Ruytinx J."/>
            <person name="Liao H.L."/>
            <person name="Branco S."/>
            <person name="Kuo A."/>
            <person name="LaButti K."/>
            <person name="Lipzen A."/>
            <person name="Andreopoulos W."/>
            <person name="Pangilinan J."/>
            <person name="Riley R."/>
            <person name="Hundley H."/>
            <person name="Na H."/>
            <person name="Barry K."/>
            <person name="Grigoriev I.V."/>
            <person name="Stajich J.E."/>
            <person name="Kennedy P.G."/>
        </authorList>
    </citation>
    <scope>NUCLEOTIDE SEQUENCE</scope>
    <source>
        <strain evidence="3">DOB743</strain>
    </source>
</reference>